<evidence type="ECO:0000313" key="3">
    <source>
        <dbReference type="EMBL" id="KAK0518866.1"/>
    </source>
</evidence>
<dbReference type="Proteomes" id="UP001176521">
    <property type="component" value="Unassembled WGS sequence"/>
</dbReference>
<dbReference type="EMBL" id="JAPDMQ010001145">
    <property type="protein sequence ID" value="KAK0518866.1"/>
    <property type="molecule type" value="Genomic_DNA"/>
</dbReference>
<feature type="non-terminal residue" evidence="3">
    <location>
        <position position="1"/>
    </location>
</feature>
<gene>
    <name evidence="3" type="ORF">OC842_007649</name>
</gene>
<feature type="transmembrane region" description="Helical" evidence="2">
    <location>
        <begin position="6"/>
        <end position="26"/>
    </location>
</feature>
<reference evidence="3" key="1">
    <citation type="journal article" date="2023" name="PhytoFront">
        <title>Draft Genome Resources of Seven Strains of Tilletia horrida, Causal Agent of Kernel Smut of Rice.</title>
        <authorList>
            <person name="Khanal S."/>
            <person name="Antony Babu S."/>
            <person name="Zhou X.G."/>
        </authorList>
    </citation>
    <scope>NUCLEOTIDE SEQUENCE</scope>
    <source>
        <strain evidence="3">TX3</strain>
    </source>
</reference>
<keyword evidence="2" id="KW-0812">Transmembrane</keyword>
<feature type="compositionally biased region" description="Polar residues" evidence="1">
    <location>
        <begin position="111"/>
        <end position="121"/>
    </location>
</feature>
<name>A0AAN6JM77_9BASI</name>
<feature type="transmembrane region" description="Helical" evidence="2">
    <location>
        <begin position="31"/>
        <end position="51"/>
    </location>
</feature>
<accession>A0AAN6JM77</accession>
<protein>
    <submittedName>
        <fullName evidence="3">Uncharacterized protein</fullName>
    </submittedName>
</protein>
<proteinExistence type="predicted"/>
<comment type="caution">
    <text evidence="3">The sequence shown here is derived from an EMBL/GenBank/DDBJ whole genome shotgun (WGS) entry which is preliminary data.</text>
</comment>
<feature type="region of interest" description="Disordered" evidence="1">
    <location>
        <begin position="109"/>
        <end position="128"/>
    </location>
</feature>
<keyword evidence="2" id="KW-1133">Transmembrane helix</keyword>
<evidence type="ECO:0000313" key="4">
    <source>
        <dbReference type="Proteomes" id="UP001176521"/>
    </source>
</evidence>
<evidence type="ECO:0000256" key="1">
    <source>
        <dbReference type="SAM" id="MobiDB-lite"/>
    </source>
</evidence>
<keyword evidence="4" id="KW-1185">Reference proteome</keyword>
<dbReference type="AlphaFoldDB" id="A0AAN6JM77"/>
<organism evidence="3 4">
    <name type="scientific">Tilletia horrida</name>
    <dbReference type="NCBI Taxonomy" id="155126"/>
    <lineage>
        <taxon>Eukaryota</taxon>
        <taxon>Fungi</taxon>
        <taxon>Dikarya</taxon>
        <taxon>Basidiomycota</taxon>
        <taxon>Ustilaginomycotina</taxon>
        <taxon>Exobasidiomycetes</taxon>
        <taxon>Tilletiales</taxon>
        <taxon>Tilletiaceae</taxon>
        <taxon>Tilletia</taxon>
    </lineage>
</organism>
<evidence type="ECO:0000256" key="2">
    <source>
        <dbReference type="SAM" id="Phobius"/>
    </source>
</evidence>
<keyword evidence="2" id="KW-0472">Membrane</keyword>
<sequence length="359" mass="38504">LALTMVVNAAFLLAITLCLVALTAIVIALHLVVLAVHAIALYFLALAAIAIDTGNTEQPHLSDIESSTQQMRNEDISALLHKNVKPTAFVRASIDPSISISVSTQTSTDTNCINTNSTEENSPSLPLKPALKTTKLSKYPARTLTLTSVRFAPLPPKHSAPQTRELLARDAQERSQSGYPRPVVVKNYQVYAKFIKTSKVFSCHISAARGMQHPQHFGHAVSTLPLSAHALYTCTPLTAVLALSDVYSIRRRSNSLCSSSGPHSSQDRCCCSRTAGHLHQDSSCCLILIRSSLRILLSLRSDNINSKHTMFAPASMHHILCSSSCASGASSSSTGSVRTHAVKSIDGSSTSWSFAAASR</sequence>